<dbReference type="GO" id="GO:0005886">
    <property type="term" value="C:plasma membrane"/>
    <property type="evidence" value="ECO:0007669"/>
    <property type="project" value="UniProtKB-SubCell"/>
</dbReference>
<dbReference type="PROSITE" id="PS00211">
    <property type="entry name" value="ABC_TRANSPORTER_1"/>
    <property type="match status" value="1"/>
</dbReference>
<proteinExistence type="inferred from homology"/>
<evidence type="ECO:0000256" key="8">
    <source>
        <dbReference type="ARBA" id="ARBA00023251"/>
    </source>
</evidence>
<gene>
    <name evidence="11" type="ORF">EII35_02500</name>
</gene>
<keyword evidence="8" id="KW-0046">Antibiotic resistance</keyword>
<evidence type="ECO:0000313" key="12">
    <source>
        <dbReference type="Proteomes" id="UP000280935"/>
    </source>
</evidence>
<evidence type="ECO:0000256" key="1">
    <source>
        <dbReference type="ARBA" id="ARBA00004413"/>
    </source>
</evidence>
<evidence type="ECO:0000256" key="9">
    <source>
        <dbReference type="ARBA" id="ARBA00049985"/>
    </source>
</evidence>
<keyword evidence="3" id="KW-1003">Cell membrane</keyword>
<dbReference type="Pfam" id="PF00005">
    <property type="entry name" value="ABC_tran"/>
    <property type="match status" value="1"/>
</dbReference>
<dbReference type="InterPro" id="IPR005894">
    <property type="entry name" value="DrrA"/>
</dbReference>
<dbReference type="Gene3D" id="3.40.50.300">
    <property type="entry name" value="P-loop containing nucleotide triphosphate hydrolases"/>
    <property type="match status" value="1"/>
</dbReference>
<evidence type="ECO:0000256" key="4">
    <source>
        <dbReference type="ARBA" id="ARBA00022741"/>
    </source>
</evidence>
<dbReference type="EMBL" id="RQYT01000003">
    <property type="protein sequence ID" value="RRD50938.1"/>
    <property type="molecule type" value="Genomic_DNA"/>
</dbReference>
<dbReference type="InterPro" id="IPR027417">
    <property type="entry name" value="P-loop_NTPase"/>
</dbReference>
<organism evidence="11 12">
    <name type="scientific">Arachnia propionica</name>
    <dbReference type="NCBI Taxonomy" id="1750"/>
    <lineage>
        <taxon>Bacteria</taxon>
        <taxon>Bacillati</taxon>
        <taxon>Actinomycetota</taxon>
        <taxon>Actinomycetes</taxon>
        <taxon>Propionibacteriales</taxon>
        <taxon>Propionibacteriaceae</taxon>
        <taxon>Arachnia</taxon>
    </lineage>
</organism>
<dbReference type="SUPFAM" id="SSF52540">
    <property type="entry name" value="P-loop containing nucleoside triphosphate hydrolases"/>
    <property type="match status" value="1"/>
</dbReference>
<keyword evidence="5 11" id="KW-0067">ATP-binding</keyword>
<keyword evidence="7" id="KW-0472">Membrane</keyword>
<dbReference type="Proteomes" id="UP000280935">
    <property type="component" value="Unassembled WGS sequence"/>
</dbReference>
<comment type="caution">
    <text evidence="11">The sequence shown here is derived from an EMBL/GenBank/DDBJ whole genome shotgun (WGS) entry which is preliminary data.</text>
</comment>
<evidence type="ECO:0000256" key="7">
    <source>
        <dbReference type="ARBA" id="ARBA00023136"/>
    </source>
</evidence>
<dbReference type="OrthoDB" id="9804819at2"/>
<keyword evidence="6" id="KW-1278">Translocase</keyword>
<keyword evidence="2" id="KW-0813">Transport</keyword>
<sequence>MSFIRAQELRKIYQTRSGPVRALDGLDLEVEQGTVMALLGPNGAGKTTAVKVLTTVLRPDSGQAIVAGHDVLAHPERVRPIMGASGQFAAVDEELTARENLELIGKLYQLGRRRARTRAAELLDAFHLADAADRPLAGFSGGMRRRVDLAGALVVEPTVLFLDEPTTGLDPTSRNDLWQVIRERVGAGTTLLLTTQYLEEADQLADRIAVIDHGRVIEEGTADELKARVGGQRIEVTVVSPDDLEQARRIVAIHAVGEVNTVDRSIVAQVADATTALVVVLEELRAAGIGLHDAGIRRPSLDDVFLTLTGRGQAEEVAA</sequence>
<name>A0A3P1WYD7_9ACTN</name>
<dbReference type="RefSeq" id="WP_125226886.1">
    <property type="nucleotide sequence ID" value="NZ_RQYT01000003.1"/>
</dbReference>
<dbReference type="GO" id="GO:0016887">
    <property type="term" value="F:ATP hydrolysis activity"/>
    <property type="evidence" value="ECO:0007669"/>
    <property type="project" value="InterPro"/>
</dbReference>
<dbReference type="GO" id="GO:0005524">
    <property type="term" value="F:ATP binding"/>
    <property type="evidence" value="ECO:0007669"/>
    <property type="project" value="UniProtKB-KW"/>
</dbReference>
<keyword evidence="4" id="KW-0547">Nucleotide-binding</keyword>
<evidence type="ECO:0000313" key="11">
    <source>
        <dbReference type="EMBL" id="RRD50938.1"/>
    </source>
</evidence>
<dbReference type="SMART" id="SM00382">
    <property type="entry name" value="AAA"/>
    <property type="match status" value="1"/>
</dbReference>
<dbReference type="InterPro" id="IPR017871">
    <property type="entry name" value="ABC_transporter-like_CS"/>
</dbReference>
<dbReference type="PANTHER" id="PTHR42711">
    <property type="entry name" value="ABC TRANSPORTER ATP-BINDING PROTEIN"/>
    <property type="match status" value="1"/>
</dbReference>
<evidence type="ECO:0000256" key="3">
    <source>
        <dbReference type="ARBA" id="ARBA00022475"/>
    </source>
</evidence>
<protein>
    <submittedName>
        <fullName evidence="11">ATP-binding cassette domain-containing protein</fullName>
    </submittedName>
</protein>
<dbReference type="InterPro" id="IPR003593">
    <property type="entry name" value="AAA+_ATPase"/>
</dbReference>
<comment type="similarity">
    <text evidence="9">Belongs to the ABC transporter superfamily. Drug exporter-1 (DrugE1) (TC 3.A.1.105) family.</text>
</comment>
<dbReference type="AlphaFoldDB" id="A0A3P1WYD7"/>
<evidence type="ECO:0000256" key="5">
    <source>
        <dbReference type="ARBA" id="ARBA00022840"/>
    </source>
</evidence>
<dbReference type="Pfam" id="PF13732">
    <property type="entry name" value="DrrA1-3_C"/>
    <property type="match status" value="1"/>
</dbReference>
<dbReference type="InterPro" id="IPR003439">
    <property type="entry name" value="ABC_transporter-like_ATP-bd"/>
</dbReference>
<feature type="domain" description="ABC transporter" evidence="10">
    <location>
        <begin position="4"/>
        <end position="238"/>
    </location>
</feature>
<dbReference type="NCBIfam" id="TIGR01188">
    <property type="entry name" value="drrA"/>
    <property type="match status" value="1"/>
</dbReference>
<accession>A0A3P1WYD7</accession>
<dbReference type="InterPro" id="IPR050763">
    <property type="entry name" value="ABC_transporter_ATP-binding"/>
</dbReference>
<evidence type="ECO:0000256" key="2">
    <source>
        <dbReference type="ARBA" id="ARBA00022448"/>
    </source>
</evidence>
<dbReference type="PANTHER" id="PTHR42711:SF19">
    <property type="entry name" value="DOXORUBICIN RESISTANCE ATP-BINDING PROTEIN DRRA"/>
    <property type="match status" value="1"/>
</dbReference>
<evidence type="ECO:0000256" key="6">
    <source>
        <dbReference type="ARBA" id="ARBA00022967"/>
    </source>
</evidence>
<comment type="subcellular location">
    <subcellularLocation>
        <location evidence="1">Cell membrane</location>
        <topology evidence="1">Peripheral membrane protein</topology>
        <orientation evidence="1">Cytoplasmic side</orientation>
    </subcellularLocation>
</comment>
<dbReference type="PROSITE" id="PS50893">
    <property type="entry name" value="ABC_TRANSPORTER_2"/>
    <property type="match status" value="1"/>
</dbReference>
<evidence type="ECO:0000259" key="10">
    <source>
        <dbReference type="PROSITE" id="PS50893"/>
    </source>
</evidence>
<dbReference type="GO" id="GO:1900753">
    <property type="term" value="P:doxorubicin transport"/>
    <property type="evidence" value="ECO:0007669"/>
    <property type="project" value="InterPro"/>
</dbReference>
<dbReference type="InterPro" id="IPR025302">
    <property type="entry name" value="DrrA1/2-like_C"/>
</dbReference>
<dbReference type="GO" id="GO:0043215">
    <property type="term" value="P:daunorubicin transport"/>
    <property type="evidence" value="ECO:0007669"/>
    <property type="project" value="InterPro"/>
</dbReference>
<dbReference type="GO" id="GO:0046677">
    <property type="term" value="P:response to antibiotic"/>
    <property type="evidence" value="ECO:0007669"/>
    <property type="project" value="UniProtKB-KW"/>
</dbReference>
<reference evidence="11 12" key="1">
    <citation type="submission" date="2018-11" db="EMBL/GenBank/DDBJ databases">
        <title>Genomes From Bacteria Associated with the Canine Oral Cavity: a Test Case for Automated Genome-Based Taxonomic Assignment.</title>
        <authorList>
            <person name="Coil D.A."/>
            <person name="Jospin G."/>
            <person name="Darling A.E."/>
            <person name="Wallis C."/>
            <person name="Davis I.J."/>
            <person name="Harris S."/>
            <person name="Eisen J.A."/>
            <person name="Holcombe L.J."/>
            <person name="O'Flynn C."/>
        </authorList>
    </citation>
    <scope>NUCLEOTIDE SEQUENCE [LARGE SCALE GENOMIC DNA]</scope>
    <source>
        <strain evidence="11 12">OH2822_COT-296</strain>
    </source>
</reference>